<feature type="transmembrane region" description="Helical" evidence="1">
    <location>
        <begin position="12"/>
        <end position="33"/>
    </location>
</feature>
<feature type="transmembrane region" description="Helical" evidence="1">
    <location>
        <begin position="196"/>
        <end position="216"/>
    </location>
</feature>
<keyword evidence="1" id="KW-0812">Transmembrane</keyword>
<organism evidence="2 3">
    <name type="scientific">Rhodococcoides fascians</name>
    <name type="common">Rhodococcus fascians</name>
    <dbReference type="NCBI Taxonomy" id="1828"/>
    <lineage>
        <taxon>Bacteria</taxon>
        <taxon>Bacillati</taxon>
        <taxon>Actinomycetota</taxon>
        <taxon>Actinomycetes</taxon>
        <taxon>Mycobacteriales</taxon>
        <taxon>Nocardiaceae</taxon>
        <taxon>Rhodococcoides</taxon>
    </lineage>
</organism>
<keyword evidence="3" id="KW-1185">Reference proteome</keyword>
<dbReference type="AlphaFoldDB" id="A0A143QLA6"/>
<feature type="transmembrane region" description="Helical" evidence="1">
    <location>
        <begin position="156"/>
        <end position="184"/>
    </location>
</feature>
<sequence>MAWSRSRWTPPLYSLLLSLVVLGPLLGPGYPLLRDAVSTPRSYFTDSAWGIADAAARAVPQDAAIAALTTVIDGGLVVKAVLLLALWTAGWGAAVMAQKMLPTAPLPALLVASTVAVWNPYVAERLLQGHWSLLVGYAALPWTVVAALAVRSGRSWWALAVCLAAAGLTPTGALLAATVALLVVALPGGARRGLRVVATLAIAAVASAPWLAATMVSGGGVEPADPAGWAAFAARAEPGLGTVGSLAGLGGIWNSDAVPGSRTGLFAVVGTVLLLTVVALGIRPLYRRRRNPVIVGLSVVALAAIVLPALAATGPGLAAARVLGDTVPGAGLLRDSQKWVALAMPMYALAAAAGVSWLASRRTRFGNAWPPGGVAVLALLVALPDLGWGVGSALKPVTYPQSWRAVSAELADQDGDVAVLPAGMFRRFPYSGSAPVLDPAPRMLPLDVLQTGELLVAGGTVRGEGKRATDVQNALLSGDSADTLAALGVGWVLVENTTPGELGNAQQTLDRLDAVYFDEELSLYRVPDPATFESRSATAVVLAHLAWALLLLGGLAVGLRSRFGRRVRVGSPHQT</sequence>
<dbReference type="OrthoDB" id="3463898at2"/>
<name>A0A143QLA6_RHOFA</name>
<gene>
    <name evidence="2" type="ORF">A3Q41_01959</name>
</gene>
<evidence type="ECO:0000313" key="2">
    <source>
        <dbReference type="EMBL" id="AMY23262.1"/>
    </source>
</evidence>
<feature type="transmembrane region" description="Helical" evidence="1">
    <location>
        <begin position="372"/>
        <end position="394"/>
    </location>
</feature>
<reference evidence="2 3" key="1">
    <citation type="journal article" date="2016" name="Genome Announc.">
        <title>Complete Genome and Plasmid Sequences for Rhodococcus fascians D188 and Draft Sequences for Rhodococcus Isolates PBTS 1 and PBTS 2.</title>
        <authorList>
            <person name="Stamler R.A."/>
            <person name="Vereecke D."/>
            <person name="Zhang Y."/>
            <person name="Schilkey F."/>
            <person name="Devitt N."/>
            <person name="Randall J.J."/>
        </authorList>
    </citation>
    <scope>NUCLEOTIDE SEQUENCE [LARGE SCALE GENOMIC DNA]</scope>
    <source>
        <strain evidence="2 3">PBTS2</strain>
    </source>
</reference>
<keyword evidence="1" id="KW-1133">Transmembrane helix</keyword>
<keyword evidence="1" id="KW-0472">Membrane</keyword>
<protein>
    <recommendedName>
        <fullName evidence="4">Transmembrane protein</fullName>
    </recommendedName>
</protein>
<feature type="transmembrane region" description="Helical" evidence="1">
    <location>
        <begin position="339"/>
        <end position="360"/>
    </location>
</feature>
<evidence type="ECO:0000256" key="1">
    <source>
        <dbReference type="SAM" id="Phobius"/>
    </source>
</evidence>
<dbReference type="RefSeq" id="WP_094718983.1">
    <property type="nucleotide sequence ID" value="NZ_CP015220.1"/>
</dbReference>
<reference evidence="3" key="2">
    <citation type="submission" date="2016-04" db="EMBL/GenBank/DDBJ databases">
        <title>Complete Genome and Plasmid Sequences for Rhodococcus fascians D188 and Draft Sequences for Rhodococcus spp. Isolates PBTS 1 and PBTS 2.</title>
        <authorList>
            <person name="Stamer R."/>
            <person name="Vereecke D."/>
            <person name="Zhang Y."/>
            <person name="Schilkey F."/>
            <person name="Devitt N."/>
            <person name="Randall J."/>
        </authorList>
    </citation>
    <scope>NUCLEOTIDE SEQUENCE [LARGE SCALE GENOMIC DNA]</scope>
    <source>
        <strain evidence="3">PBTS2</strain>
    </source>
</reference>
<feature type="transmembrane region" description="Helical" evidence="1">
    <location>
        <begin position="263"/>
        <end position="282"/>
    </location>
</feature>
<dbReference type="EMBL" id="CP015220">
    <property type="protein sequence ID" value="AMY23262.1"/>
    <property type="molecule type" value="Genomic_DNA"/>
</dbReference>
<feature type="transmembrane region" description="Helical" evidence="1">
    <location>
        <begin position="100"/>
        <end position="119"/>
    </location>
</feature>
<evidence type="ECO:0000313" key="3">
    <source>
        <dbReference type="Proteomes" id="UP000076038"/>
    </source>
</evidence>
<evidence type="ECO:0008006" key="4">
    <source>
        <dbReference type="Google" id="ProtNLM"/>
    </source>
</evidence>
<accession>A0A143QLA6</accession>
<feature type="transmembrane region" description="Helical" evidence="1">
    <location>
        <begin position="537"/>
        <end position="559"/>
    </location>
</feature>
<dbReference type="Proteomes" id="UP000076038">
    <property type="component" value="Chromosome"/>
</dbReference>
<feature type="transmembrane region" description="Helical" evidence="1">
    <location>
        <begin position="131"/>
        <end position="150"/>
    </location>
</feature>
<proteinExistence type="predicted"/>
<dbReference type="KEGG" id="rhs:A3Q41_01959"/>
<feature type="transmembrane region" description="Helical" evidence="1">
    <location>
        <begin position="294"/>
        <end position="319"/>
    </location>
</feature>